<feature type="region of interest" description="Disordered" evidence="15">
    <location>
        <begin position="638"/>
        <end position="657"/>
    </location>
</feature>
<feature type="region of interest" description="Disordered" evidence="15">
    <location>
        <begin position="1911"/>
        <end position="1943"/>
    </location>
</feature>
<dbReference type="InterPro" id="IPR036770">
    <property type="entry name" value="Ankyrin_rpt-contain_sf"/>
</dbReference>
<feature type="compositionally biased region" description="Basic and acidic residues" evidence="15">
    <location>
        <begin position="1043"/>
        <end position="1053"/>
    </location>
</feature>
<dbReference type="GeneID" id="106158888"/>
<dbReference type="PANTHER" id="PTHR11584">
    <property type="entry name" value="SERINE/THREONINE PROTEIN KINASE"/>
    <property type="match status" value="1"/>
</dbReference>
<feature type="compositionally biased region" description="Basic and acidic residues" evidence="15">
    <location>
        <begin position="768"/>
        <end position="780"/>
    </location>
</feature>
<evidence type="ECO:0000256" key="12">
    <source>
        <dbReference type="PROSITE-ProRule" id="PRU00023"/>
    </source>
</evidence>
<dbReference type="SUPFAM" id="SSF56112">
    <property type="entry name" value="Protein kinase-like (PK-like)"/>
    <property type="match status" value="1"/>
</dbReference>
<evidence type="ECO:0000256" key="2">
    <source>
        <dbReference type="ARBA" id="ARBA00012513"/>
    </source>
</evidence>
<feature type="compositionally biased region" description="Low complexity" evidence="15">
    <location>
        <begin position="1995"/>
        <end position="2010"/>
    </location>
</feature>
<feature type="repeat" description="ANK" evidence="12">
    <location>
        <begin position="289"/>
        <end position="321"/>
    </location>
</feature>
<feature type="compositionally biased region" description="Basic and acidic residues" evidence="15">
    <location>
        <begin position="1066"/>
        <end position="1077"/>
    </location>
</feature>
<feature type="compositionally biased region" description="Polar residues" evidence="15">
    <location>
        <begin position="1027"/>
        <end position="1040"/>
    </location>
</feature>
<feature type="region of interest" description="Disordered" evidence="15">
    <location>
        <begin position="1516"/>
        <end position="1654"/>
    </location>
</feature>
<feature type="compositionally biased region" description="Polar residues" evidence="15">
    <location>
        <begin position="2134"/>
        <end position="2153"/>
    </location>
</feature>
<feature type="coiled-coil region" evidence="14">
    <location>
        <begin position="2450"/>
        <end position="2477"/>
    </location>
</feature>
<dbReference type="InterPro" id="IPR002110">
    <property type="entry name" value="Ankyrin_rpt"/>
</dbReference>
<evidence type="ECO:0000256" key="4">
    <source>
        <dbReference type="ARBA" id="ARBA00022679"/>
    </source>
</evidence>
<dbReference type="RefSeq" id="XP_013390460.1">
    <property type="nucleotide sequence ID" value="XM_013535006.1"/>
</dbReference>
<feature type="region of interest" description="Disordered" evidence="15">
    <location>
        <begin position="990"/>
        <end position="1011"/>
    </location>
</feature>
<feature type="domain" description="Protein kinase" evidence="16">
    <location>
        <begin position="2420"/>
        <end position="2681"/>
    </location>
</feature>
<dbReference type="FunFam" id="1.10.510.10:FF:000331">
    <property type="entry name" value="Mitogen-activated protein kinase kinase kinase 19"/>
    <property type="match status" value="1"/>
</dbReference>
<feature type="region of interest" description="Disordered" evidence="15">
    <location>
        <begin position="1686"/>
        <end position="1789"/>
    </location>
</feature>
<dbReference type="InterPro" id="IPR008271">
    <property type="entry name" value="Ser/Thr_kinase_AS"/>
</dbReference>
<gene>
    <name evidence="18" type="primary">LOC106158888</name>
</gene>
<dbReference type="PROSITE" id="PS50088">
    <property type="entry name" value="ANK_REPEAT"/>
    <property type="match status" value="3"/>
</dbReference>
<feature type="region of interest" description="Disordered" evidence="15">
    <location>
        <begin position="1"/>
        <end position="47"/>
    </location>
</feature>
<dbReference type="PROSITE" id="PS50011">
    <property type="entry name" value="PROTEIN_KINASE_DOM"/>
    <property type="match status" value="1"/>
</dbReference>
<keyword evidence="6" id="KW-0418">Kinase</keyword>
<dbReference type="InterPro" id="IPR011009">
    <property type="entry name" value="Kinase-like_dom_sf"/>
</dbReference>
<evidence type="ECO:0000256" key="7">
    <source>
        <dbReference type="ARBA" id="ARBA00022840"/>
    </source>
</evidence>
<feature type="compositionally biased region" description="Low complexity" evidence="15">
    <location>
        <begin position="1734"/>
        <end position="1756"/>
    </location>
</feature>
<dbReference type="PROSITE" id="PS00108">
    <property type="entry name" value="PROTEIN_KINASE_ST"/>
    <property type="match status" value="1"/>
</dbReference>
<dbReference type="PANTHER" id="PTHR11584:SF369">
    <property type="entry name" value="MITOGEN-ACTIVATED PROTEIN KINASE KINASE KINASE 19-RELATED"/>
    <property type="match status" value="1"/>
</dbReference>
<dbReference type="Pfam" id="PF00069">
    <property type="entry name" value="Pkinase"/>
    <property type="match status" value="1"/>
</dbReference>
<feature type="region of interest" description="Disordered" evidence="15">
    <location>
        <begin position="768"/>
        <end position="817"/>
    </location>
</feature>
<dbReference type="InterPro" id="IPR000719">
    <property type="entry name" value="Prot_kinase_dom"/>
</dbReference>
<evidence type="ECO:0000256" key="15">
    <source>
        <dbReference type="SAM" id="MobiDB-lite"/>
    </source>
</evidence>
<dbReference type="Gene3D" id="1.25.40.20">
    <property type="entry name" value="Ankyrin repeat-containing domain"/>
    <property type="match status" value="3"/>
</dbReference>
<feature type="compositionally biased region" description="Basic and acidic residues" evidence="15">
    <location>
        <begin position="996"/>
        <end position="1011"/>
    </location>
</feature>
<name>A0A1S3HWP9_LINAN</name>
<feature type="repeat" description="ANK" evidence="12">
    <location>
        <begin position="322"/>
        <end position="354"/>
    </location>
</feature>
<feature type="compositionally biased region" description="Polar residues" evidence="15">
    <location>
        <begin position="1189"/>
        <end position="1201"/>
    </location>
</feature>
<evidence type="ECO:0000256" key="5">
    <source>
        <dbReference type="ARBA" id="ARBA00022741"/>
    </source>
</evidence>
<accession>A0A1S3HWP9</accession>
<feature type="compositionally biased region" description="Low complexity" evidence="15">
    <location>
        <begin position="1215"/>
        <end position="1233"/>
    </location>
</feature>
<feature type="compositionally biased region" description="Polar residues" evidence="15">
    <location>
        <begin position="2250"/>
        <end position="2270"/>
    </location>
</feature>
<feature type="repeat" description="ANK" evidence="12">
    <location>
        <begin position="113"/>
        <end position="145"/>
    </location>
</feature>
<comment type="catalytic activity">
    <reaction evidence="9">
        <text>L-seryl-[protein] + ATP = O-phospho-L-seryl-[protein] + ADP + H(+)</text>
        <dbReference type="Rhea" id="RHEA:17989"/>
        <dbReference type="Rhea" id="RHEA-COMP:9863"/>
        <dbReference type="Rhea" id="RHEA-COMP:11604"/>
        <dbReference type="ChEBI" id="CHEBI:15378"/>
        <dbReference type="ChEBI" id="CHEBI:29999"/>
        <dbReference type="ChEBI" id="CHEBI:30616"/>
        <dbReference type="ChEBI" id="CHEBI:83421"/>
        <dbReference type="ChEBI" id="CHEBI:456216"/>
        <dbReference type="EC" id="2.7.11.1"/>
    </reaction>
</comment>
<feature type="compositionally biased region" description="Polar residues" evidence="15">
    <location>
        <begin position="1308"/>
        <end position="1334"/>
    </location>
</feature>
<organism evidence="17 18">
    <name type="scientific">Lingula anatina</name>
    <name type="common">Brachiopod</name>
    <name type="synonym">Lingula unguis</name>
    <dbReference type="NCBI Taxonomy" id="7574"/>
    <lineage>
        <taxon>Eukaryota</taxon>
        <taxon>Metazoa</taxon>
        <taxon>Spiralia</taxon>
        <taxon>Lophotrochozoa</taxon>
        <taxon>Brachiopoda</taxon>
        <taxon>Linguliformea</taxon>
        <taxon>Lingulata</taxon>
        <taxon>Lingulida</taxon>
        <taxon>Linguloidea</taxon>
        <taxon>Lingulidae</taxon>
        <taxon>Lingula</taxon>
    </lineage>
</organism>
<keyword evidence="7 13" id="KW-0067">ATP-binding</keyword>
<feature type="compositionally biased region" description="Low complexity" evidence="15">
    <location>
        <begin position="726"/>
        <end position="743"/>
    </location>
</feature>
<dbReference type="GO" id="GO:0004674">
    <property type="term" value="F:protein serine/threonine kinase activity"/>
    <property type="evidence" value="ECO:0007669"/>
    <property type="project" value="UniProtKB-KW"/>
</dbReference>
<evidence type="ECO:0000256" key="9">
    <source>
        <dbReference type="ARBA" id="ARBA00048679"/>
    </source>
</evidence>
<dbReference type="SMART" id="SM00248">
    <property type="entry name" value="ANK"/>
    <property type="match status" value="7"/>
</dbReference>
<dbReference type="STRING" id="7574.A0A1S3HWP9"/>
<feature type="compositionally biased region" description="Polar residues" evidence="15">
    <location>
        <begin position="1686"/>
        <end position="1704"/>
    </location>
</feature>
<dbReference type="Proteomes" id="UP000085678">
    <property type="component" value="Unplaced"/>
</dbReference>
<evidence type="ECO:0000313" key="18">
    <source>
        <dbReference type="RefSeq" id="XP_013390460.1"/>
    </source>
</evidence>
<dbReference type="CDD" id="cd06631">
    <property type="entry name" value="STKc_YSK4"/>
    <property type="match status" value="1"/>
</dbReference>
<feature type="compositionally biased region" description="Low complexity" evidence="15">
    <location>
        <begin position="781"/>
        <end position="817"/>
    </location>
</feature>
<feature type="compositionally biased region" description="Polar residues" evidence="15">
    <location>
        <begin position="946"/>
        <end position="955"/>
    </location>
</feature>
<dbReference type="EC" id="2.7.11.1" evidence="2"/>
<feature type="compositionally biased region" description="Polar residues" evidence="15">
    <location>
        <begin position="2187"/>
        <end position="2204"/>
    </location>
</feature>
<feature type="compositionally biased region" description="Polar residues" evidence="15">
    <location>
        <begin position="1560"/>
        <end position="1611"/>
    </location>
</feature>
<dbReference type="GO" id="GO:0035556">
    <property type="term" value="P:intracellular signal transduction"/>
    <property type="evidence" value="ECO:0007669"/>
    <property type="project" value="UniProtKB-ARBA"/>
</dbReference>
<feature type="compositionally biased region" description="Low complexity" evidence="15">
    <location>
        <begin position="1911"/>
        <end position="1925"/>
    </location>
</feature>
<feature type="compositionally biased region" description="Low complexity" evidence="15">
    <location>
        <begin position="2081"/>
        <end position="2110"/>
    </location>
</feature>
<keyword evidence="17" id="KW-1185">Reference proteome</keyword>
<evidence type="ECO:0000259" key="16">
    <source>
        <dbReference type="PROSITE" id="PS50011"/>
    </source>
</evidence>
<feature type="compositionally biased region" description="Low complexity" evidence="15">
    <location>
        <begin position="2287"/>
        <end position="2297"/>
    </location>
</feature>
<dbReference type="SMART" id="SM00220">
    <property type="entry name" value="S_TKc"/>
    <property type="match status" value="1"/>
</dbReference>
<feature type="compositionally biased region" description="Polar residues" evidence="15">
    <location>
        <begin position="1147"/>
        <end position="1169"/>
    </location>
</feature>
<evidence type="ECO:0000256" key="10">
    <source>
        <dbReference type="ARBA" id="ARBA00069016"/>
    </source>
</evidence>
<feature type="compositionally biased region" description="Basic and acidic residues" evidence="15">
    <location>
        <begin position="850"/>
        <end position="862"/>
    </location>
</feature>
<proteinExistence type="inferred from homology"/>
<keyword evidence="3" id="KW-0723">Serine/threonine-protein kinase</keyword>
<evidence type="ECO:0000313" key="17">
    <source>
        <dbReference type="Proteomes" id="UP000085678"/>
    </source>
</evidence>
<feature type="compositionally biased region" description="Polar residues" evidence="15">
    <location>
        <begin position="1247"/>
        <end position="1283"/>
    </location>
</feature>
<feature type="compositionally biased region" description="Basic and acidic residues" evidence="15">
    <location>
        <begin position="1177"/>
        <end position="1188"/>
    </location>
</feature>
<dbReference type="KEGG" id="lak:106158888"/>
<dbReference type="PROSITE" id="PS50297">
    <property type="entry name" value="ANK_REP_REGION"/>
    <property type="match status" value="3"/>
</dbReference>
<evidence type="ECO:0000256" key="11">
    <source>
        <dbReference type="ARBA" id="ARBA00080573"/>
    </source>
</evidence>
<feature type="region of interest" description="Disordered" evidence="15">
    <location>
        <begin position="468"/>
        <end position="561"/>
    </location>
</feature>
<dbReference type="InterPro" id="IPR017441">
    <property type="entry name" value="Protein_kinase_ATP_BS"/>
</dbReference>
<keyword evidence="12" id="KW-0040">ANK repeat</keyword>
<dbReference type="GO" id="GO:0005524">
    <property type="term" value="F:ATP binding"/>
    <property type="evidence" value="ECO:0007669"/>
    <property type="project" value="UniProtKB-UniRule"/>
</dbReference>
<evidence type="ECO:0000256" key="8">
    <source>
        <dbReference type="ARBA" id="ARBA00047899"/>
    </source>
</evidence>
<dbReference type="SUPFAM" id="SSF48403">
    <property type="entry name" value="Ankyrin repeat"/>
    <property type="match status" value="1"/>
</dbReference>
<feature type="region of interest" description="Disordered" evidence="15">
    <location>
        <begin position="932"/>
        <end position="976"/>
    </location>
</feature>
<feature type="region of interest" description="Disordered" evidence="15">
    <location>
        <begin position="1027"/>
        <end position="1131"/>
    </location>
</feature>
<feature type="compositionally biased region" description="Basic and acidic residues" evidence="15">
    <location>
        <begin position="2303"/>
        <end position="2324"/>
    </location>
</feature>
<feature type="compositionally biased region" description="Polar residues" evidence="15">
    <location>
        <begin position="1105"/>
        <end position="1131"/>
    </location>
</feature>
<feature type="compositionally biased region" description="Basic and acidic residues" evidence="15">
    <location>
        <begin position="497"/>
        <end position="514"/>
    </location>
</feature>
<dbReference type="PROSITE" id="PS00107">
    <property type="entry name" value="PROTEIN_KINASE_ATP"/>
    <property type="match status" value="1"/>
</dbReference>
<protein>
    <recommendedName>
        <fullName evidence="10">Mitogen-activated protein kinase kinase kinase 19</fullName>
        <ecNumber evidence="2">2.7.11.1</ecNumber>
    </recommendedName>
    <alternativeName>
        <fullName evidence="11">SPS1/STE20-related protein kinase YSK4</fullName>
    </alternativeName>
</protein>
<keyword evidence="5 13" id="KW-0547">Nucleotide-binding</keyword>
<feature type="region of interest" description="Disordered" evidence="15">
    <location>
        <begin position="2243"/>
        <end position="2331"/>
    </location>
</feature>
<keyword evidence="4" id="KW-0808">Transferase</keyword>
<keyword evidence="14" id="KW-0175">Coiled coil</keyword>
<feature type="compositionally biased region" description="Polar residues" evidence="15">
    <location>
        <begin position="34"/>
        <end position="47"/>
    </location>
</feature>
<dbReference type="Pfam" id="PF12796">
    <property type="entry name" value="Ank_2"/>
    <property type="match status" value="2"/>
</dbReference>
<evidence type="ECO:0000256" key="6">
    <source>
        <dbReference type="ARBA" id="ARBA00022777"/>
    </source>
</evidence>
<feature type="region of interest" description="Disordered" evidence="15">
    <location>
        <begin position="831"/>
        <end position="911"/>
    </location>
</feature>
<feature type="region of interest" description="Disordered" evidence="15">
    <location>
        <begin position="2050"/>
        <end position="2226"/>
    </location>
</feature>
<feature type="compositionally biased region" description="Basic residues" evidence="15">
    <location>
        <begin position="1769"/>
        <end position="1784"/>
    </location>
</feature>
<feature type="compositionally biased region" description="Basic and acidic residues" evidence="15">
    <location>
        <begin position="1757"/>
        <end position="1768"/>
    </location>
</feature>
<feature type="compositionally biased region" description="Polar residues" evidence="15">
    <location>
        <begin position="11"/>
        <end position="21"/>
    </location>
</feature>
<feature type="compositionally biased region" description="Polar residues" evidence="15">
    <location>
        <begin position="878"/>
        <end position="893"/>
    </location>
</feature>
<sequence>MPENGNGGKHAQNTVNSRPKINNSNNHHVNASSIKASSGSGEHPVFSSSFQRNQNILQPYHDIASSLFGGGGNHDINEAFLAAVKDGDFDRVQNFIQRRSENLINVDVKDRNTGNTPLIWAAKRGHTKIVQLLLKNGADVTLQNFEGQTSVEVASSSIKQILLDSVDHGTTHRHFLQAAWQGNISVVRKLLAEGRILDVNCKNADGLTPLLLVTRNVDLFEKLNKQLHKEYNPLEVVAELLTHSGDPDVFDSEGKNPLHYASLCKTPLAGRLVSCMLEEGVESGAKDRRCNTPIHCASRSGNVDVMLALIDGGMDVNVRGFAGATPLHVSAQTGNNDTATTLLEYGADVTLVDDKGLTAVDVAKNKRVRSTLKEAWAEATQKKPEPQLGPLRAPSRESSHFSQDELRTFKAQKRKGEVIFDGLPITSSFQCKKSFSPPKKLTLQQLSEAHSAMKHEEQVLKELETGTFSYSPTRDGPRILGTPRGVPKPSTLPRMPHSPEKTPLHKSPERHLAPLREAQSQARKLSREFSADDFESGHPILGKRNSDPGRKLSPLNPTDSAVSIKGRATDLSETLHDLRSKKIVQGTNLARQRRLSDGNNHSPSPNIAELTGICDDLLSKGRSPSVVSVGDLDIETITPPPRLTPIRTPSGSDRNRLKIPNTIQEDKETRAMILDLDQMGIKTSSDSPVFQDLYPLSRKILPPSPLQQKQYSFEEGRLTSQDFASSKESSPRSTESSPRSDCSSSHDIKYPVRSKSILRNVFNIEESRTVEHRSSPESESKSSMASSSFSSMTTPSPETSQEFGTVNTYDTNSSSSTLTNVTINANVNARASSTVTDKGNKKPLHVPRPPQDKERGEGDSAHKSMPASKNQETKTYKVAQNTAANKTSISMTESSKKTNKTAVTSGDNKAGSKAAAAVAGRARLREVARQNAQNPAVKNVQKGAAVQSNNSQQASAVKVPVSSAMGANKKSSPPRDKIIVHSNILEETADLPEEPVIEKHKEEKTDQEKDASLIEGKATAEEHFFITETSVKNESTSMMATGQEKKECAKDNSESPLKVVPLSSKSETDIKVTEVKMENTPVQDSQPVQKMLKRSESDPKLKGMTRQTSTGSLSSNIPATSPRSKVLNRTPSQISIVNSVIISDHAVQSQKKMETKPNNSPRNNTQNGKSVVAWSDSKSDKSPRKTDSKASTALQGNQKNPNPAVVQAVNRNDLTVSSTKQSKTSSPKNPNNPATEKIQEKKGPKTLQGNSGNSKQINVETNRPHSSSQQVPQVPGAPSSNKEGASAKVDETAAFNSDKVPVERASSRNKSTNVTASPLSKNVSSTERSQSVSNAKAIEKAVKSVDASQTVGVVSKPKVKNTNETVYVTNAKRPSDCENIQSTKTNPQVKVINTVVNNSPKTTPTNKGTKEDNVVEMKNEDKIESNVQNSLESKVTTSGKDISPRTQNTINDSIQNNVDGMSPRTQNQINDKIEEISERKPVTPVKTKTENQNRTRETLASDMQRKLVLVSSEKYPEGGVSKKPMSARPTKANNTVNKPPVKTVKPTKPSTVVPKGGITKANTVTVHQKHFSASTKEPSKQSNIDKTATNNAKVPASNIQPSETKAPPQTDNKAKMGQDILQMENDQKKTTETEDEKSTPAPGLEVFVGKDQSPDLPKAVRVNFVEHTGPVIEDAFENFPKPYETQSVTSAANNSALDTKNSTLKPPGRTRDAFFSAQNRSPSKTRPKKSAVVKSQNQTSKTTGQQGTKKVGNKNNTECKKDGTDGQKVKKRLKSGKKKKKKQVGKTELDNIDPSKTALISGIGWHIATDKIEHAEVSKKTDSSDEESETPRPSTLNPGIAKTEGAEHVEPQANETTEGKVPPIDLGSVANVCSTEKTEPAPQKTMRPLEVPITLDSMAMQVLINIAEFQSPRTARSSRSKTSVRSPRRKSPRRSPRPDEIRKVLEREIRERSIPLSSSDQESPVNSLIPNTINAIRQFAKSVRDDSSDVHQRSESGSGQSSGQNTWSSSWEKKRENFSSKFQPEADAALENMNSSLKQSSKVVQSILDEAPGSNSDTDGSFPDSRHEGSMFSAGIESNFSSRQSSGSKVISSGSSRQSSNSGSHDSANSRFLKQMEELRQSSGRVSEAGDESQGLSRACGQTSDNNVGSDQLNKPIANAEKDENIEDLIEEILSATPVPREKKPKSNTSSPGYNSNIDSQNTSVEDHNSEVRHHHPHRRDSKEVMREEGLEKLVDNFKKMELQVCDDGTTPTPRRSNSPAMPIANSSHSVTKRPPSGRSKEVQKTSSHVSSSSPISGRRKKMTELKQRASKDKPELPSHRSDVSEMLGEVPTLTQKDIDAMSECSGVNSDLGSEWLSVTGSDADDDAVNQSLVQVMKEVEQVTCNSPESRTYTSRLGRRSNTRAESVCSTRSEGETLQWKKGNVLGKGAFGTVWCGLTDVGELIAVKQINLNVHDMDKAEKEYEKIQEEVDLLKTLKHKNIVGYLGTSLEDDTVNIFMQFVPGGSVANLLARFGALEEVVFCRYTKQILEGVEYLHANNVIHRDIKGANIMLMPNGIIKLIDFGCAKRLCINLSMSQTQILKSMKGTPYWMAPEVVTETGHGKKSDIWSIGCTVFEMATRKPPWSEMAPMAAIFAIGSDKPVPELPATFSEEAREFVKMCMLRDQDLRWDASALLQHIFITKKKK</sequence>
<dbReference type="InParanoid" id="A0A1S3HWP9"/>
<feature type="region of interest" description="Disordered" evidence="15">
    <location>
        <begin position="1429"/>
        <end position="1464"/>
    </location>
</feature>
<feature type="region of interest" description="Disordered" evidence="15">
    <location>
        <begin position="1983"/>
        <end position="2019"/>
    </location>
</feature>
<evidence type="ECO:0000256" key="1">
    <source>
        <dbReference type="ARBA" id="ARBA00008874"/>
    </source>
</evidence>
<feature type="region of interest" description="Disordered" evidence="15">
    <location>
        <begin position="377"/>
        <end position="402"/>
    </location>
</feature>
<feature type="binding site" evidence="13">
    <location>
        <position position="2448"/>
    </location>
    <ligand>
        <name>ATP</name>
        <dbReference type="ChEBI" id="CHEBI:30616"/>
    </ligand>
</feature>
<evidence type="ECO:0000256" key="13">
    <source>
        <dbReference type="PROSITE-ProRule" id="PRU10141"/>
    </source>
</evidence>
<feature type="compositionally biased region" description="Basic and acidic residues" evidence="15">
    <location>
        <begin position="1983"/>
        <end position="1994"/>
    </location>
</feature>
<dbReference type="OrthoDB" id="10020384at2759"/>
<evidence type="ECO:0000256" key="14">
    <source>
        <dbReference type="SAM" id="Coils"/>
    </source>
</evidence>
<comment type="similarity">
    <text evidence="1">Belongs to the protein kinase superfamily. STE Ser/Thr protein kinase family. STE20 subfamily.</text>
</comment>
<feature type="compositionally biased region" description="Low complexity" evidence="15">
    <location>
        <begin position="1533"/>
        <end position="1555"/>
    </location>
</feature>
<feature type="region of interest" description="Disordered" evidence="15">
    <location>
        <begin position="1815"/>
        <end position="1866"/>
    </location>
</feature>
<reference evidence="18" key="1">
    <citation type="submission" date="2025-08" db="UniProtKB">
        <authorList>
            <consortium name="RefSeq"/>
        </authorList>
    </citation>
    <scope>IDENTIFICATION</scope>
    <source>
        <tissue evidence="18">Gonads</tissue>
    </source>
</reference>
<feature type="compositionally biased region" description="Basic and acidic residues" evidence="15">
    <location>
        <begin position="1625"/>
        <end position="1638"/>
    </location>
</feature>
<feature type="compositionally biased region" description="Low complexity" evidence="15">
    <location>
        <begin position="22"/>
        <end position="33"/>
    </location>
</feature>
<evidence type="ECO:0000256" key="3">
    <source>
        <dbReference type="ARBA" id="ARBA00022527"/>
    </source>
</evidence>
<feature type="region of interest" description="Disordered" evidence="15">
    <location>
        <begin position="716"/>
        <end position="748"/>
    </location>
</feature>
<dbReference type="Gene3D" id="1.10.510.10">
    <property type="entry name" value="Transferase(Phosphotransferase) domain 1"/>
    <property type="match status" value="1"/>
</dbReference>
<comment type="catalytic activity">
    <reaction evidence="8">
        <text>L-threonyl-[protein] + ATP = O-phospho-L-threonyl-[protein] + ADP + H(+)</text>
        <dbReference type="Rhea" id="RHEA:46608"/>
        <dbReference type="Rhea" id="RHEA-COMP:11060"/>
        <dbReference type="Rhea" id="RHEA-COMP:11605"/>
        <dbReference type="ChEBI" id="CHEBI:15378"/>
        <dbReference type="ChEBI" id="CHEBI:30013"/>
        <dbReference type="ChEBI" id="CHEBI:30616"/>
        <dbReference type="ChEBI" id="CHEBI:61977"/>
        <dbReference type="ChEBI" id="CHEBI:456216"/>
        <dbReference type="EC" id="2.7.11.1"/>
    </reaction>
</comment>
<feature type="compositionally biased region" description="Basic residues" evidence="15">
    <location>
        <begin position="1926"/>
        <end position="1935"/>
    </location>
</feature>
<feature type="region of interest" description="Disordered" evidence="15">
    <location>
        <begin position="1147"/>
        <end position="1335"/>
    </location>
</feature>